<sequence>MICSIQTHPLLQNLFTVKIRKARYPSQILSIALYHRILKRHNPSVGLTT</sequence>
<reference evidence="1" key="2">
    <citation type="submission" date="2015-08" db="EMBL/GenBank/DDBJ databases">
        <title>Complete DNA Sequence of Pseudomonas syringae pv. actinidiae, the Causal Agent of Kiwifruit Canker Disease.</title>
        <authorList>
            <person name="Rikkerink E.H.A."/>
            <person name="Fineran P.C."/>
        </authorList>
    </citation>
    <scope>NUCLEOTIDE SEQUENCE</scope>
    <source>
        <tissue evidence="1">Triploblastic</tissue>
    </source>
</reference>
<proteinExistence type="predicted"/>
<name>A0A0K2YXY8_9TREM</name>
<dbReference type="EMBL" id="LN866843">
    <property type="protein sequence ID" value="CRN13705.1"/>
    <property type="molecule type" value="Genomic_DNA"/>
</dbReference>
<organism evidence="1">
    <name type="scientific">Cotylophoron cotylophoron</name>
    <dbReference type="NCBI Taxonomy" id="1280158"/>
    <lineage>
        <taxon>Eukaryota</taxon>
        <taxon>Metazoa</taxon>
        <taxon>Spiralia</taxon>
        <taxon>Lophotrochozoa</taxon>
        <taxon>Platyhelminthes</taxon>
        <taxon>Trematoda</taxon>
        <taxon>Digenea</taxon>
        <taxon>Plagiorchiida</taxon>
        <taxon>Pronocephalata</taxon>
        <taxon>Paramphistomoidea</taxon>
        <taxon>Paramphistomidae</taxon>
        <taxon>Cotylophoron</taxon>
    </lineage>
</organism>
<dbReference type="AlphaFoldDB" id="A0A0K2YXY8"/>
<accession>A0A0K2YXY8</accession>
<reference evidence="1" key="1">
    <citation type="submission" date="2015-06" db="EMBL/GenBank/DDBJ databases">
        <authorList>
            <person name="Hoefler B.C."/>
            <person name="Straight P.D."/>
        </authorList>
    </citation>
    <scope>NUCLEOTIDE SEQUENCE</scope>
    <source>
        <tissue evidence="1">Triploblastic</tissue>
    </source>
</reference>
<gene>
    <name evidence="1" type="primary">MDH</name>
</gene>
<protein>
    <submittedName>
        <fullName evidence="1">Mitochondrial malate dehydrogenase</fullName>
    </submittedName>
</protein>
<evidence type="ECO:0000313" key="1">
    <source>
        <dbReference type="EMBL" id="CRN13705.1"/>
    </source>
</evidence>